<sequence length="53" mass="5965">MDPSESQQDLLSNEIRPPSVQSLQTHNIDYILGPVEKHFLLSAERGDCATVKR</sequence>
<name>A0A151IJ08_9HYME</name>
<dbReference type="STRING" id="456900.A0A151IJ08"/>
<dbReference type="Proteomes" id="UP000078542">
    <property type="component" value="Unassembled WGS sequence"/>
</dbReference>
<reference evidence="1 2" key="1">
    <citation type="submission" date="2016-03" db="EMBL/GenBank/DDBJ databases">
        <title>Cyphomyrmex costatus WGS genome.</title>
        <authorList>
            <person name="Nygaard S."/>
            <person name="Hu H."/>
            <person name="Boomsma J."/>
            <person name="Zhang G."/>
        </authorList>
    </citation>
    <scope>NUCLEOTIDE SEQUENCE [LARGE SCALE GENOMIC DNA]</scope>
    <source>
        <strain evidence="1">MS0001</strain>
        <tissue evidence="1">Whole body</tissue>
    </source>
</reference>
<keyword evidence="2" id="KW-1185">Reference proteome</keyword>
<evidence type="ECO:0000313" key="1">
    <source>
        <dbReference type="EMBL" id="KYN02855.1"/>
    </source>
</evidence>
<accession>A0A151IJ08</accession>
<protein>
    <submittedName>
        <fullName evidence="1">Uncharacterized protein</fullName>
    </submittedName>
</protein>
<evidence type="ECO:0000313" key="2">
    <source>
        <dbReference type="Proteomes" id="UP000078542"/>
    </source>
</evidence>
<dbReference type="EMBL" id="KQ977417">
    <property type="protein sequence ID" value="KYN02855.1"/>
    <property type="molecule type" value="Genomic_DNA"/>
</dbReference>
<dbReference type="AlphaFoldDB" id="A0A151IJ08"/>
<proteinExistence type="predicted"/>
<organism evidence="1 2">
    <name type="scientific">Cyphomyrmex costatus</name>
    <dbReference type="NCBI Taxonomy" id="456900"/>
    <lineage>
        <taxon>Eukaryota</taxon>
        <taxon>Metazoa</taxon>
        <taxon>Ecdysozoa</taxon>
        <taxon>Arthropoda</taxon>
        <taxon>Hexapoda</taxon>
        <taxon>Insecta</taxon>
        <taxon>Pterygota</taxon>
        <taxon>Neoptera</taxon>
        <taxon>Endopterygota</taxon>
        <taxon>Hymenoptera</taxon>
        <taxon>Apocrita</taxon>
        <taxon>Aculeata</taxon>
        <taxon>Formicoidea</taxon>
        <taxon>Formicidae</taxon>
        <taxon>Myrmicinae</taxon>
        <taxon>Cyphomyrmex</taxon>
    </lineage>
</organism>
<gene>
    <name evidence="1" type="ORF">ALC62_06322</name>
</gene>